<accession>A0A369TPJ7</accession>
<gene>
    <name evidence="2" type="ORF">DU478_18195</name>
</gene>
<evidence type="ECO:0008006" key="4">
    <source>
        <dbReference type="Google" id="ProtNLM"/>
    </source>
</evidence>
<dbReference type="EMBL" id="QPMK01000017">
    <property type="protein sequence ID" value="RDD64876.1"/>
    <property type="molecule type" value="Genomic_DNA"/>
</dbReference>
<reference evidence="2 3" key="1">
    <citation type="submission" date="2018-07" db="EMBL/GenBank/DDBJ databases">
        <title>Thalassococcus profundi sp. nov., a marine bacterium isolated from deep seawater of Okinawa Trough.</title>
        <authorList>
            <person name="Yu M."/>
        </authorList>
    </citation>
    <scope>NUCLEOTIDE SEQUENCE [LARGE SCALE GENOMIC DNA]</scope>
    <source>
        <strain evidence="2 3">WRAS1</strain>
    </source>
</reference>
<keyword evidence="3" id="KW-1185">Reference proteome</keyword>
<feature type="region of interest" description="Disordered" evidence="1">
    <location>
        <begin position="42"/>
        <end position="92"/>
    </location>
</feature>
<evidence type="ECO:0000313" key="3">
    <source>
        <dbReference type="Proteomes" id="UP000253977"/>
    </source>
</evidence>
<sequence length="110" mass="12324">MHPTNKIATCCYCGTRAALVLTGEVRHELACASCGAPLHDMKMMPGPEASHGRASRAPARQPRPEVHATPLPLWERERSQKKTRKKKKKSKSLGRKFLKEAFDVLDDIFD</sequence>
<dbReference type="RefSeq" id="WP_114512390.1">
    <property type="nucleotide sequence ID" value="NZ_QPMK01000017.1"/>
</dbReference>
<organism evidence="2 3">
    <name type="scientific">Thalassococcus profundi</name>
    <dbReference type="NCBI Taxonomy" id="2282382"/>
    <lineage>
        <taxon>Bacteria</taxon>
        <taxon>Pseudomonadati</taxon>
        <taxon>Pseudomonadota</taxon>
        <taxon>Alphaproteobacteria</taxon>
        <taxon>Rhodobacterales</taxon>
        <taxon>Roseobacteraceae</taxon>
        <taxon>Thalassococcus</taxon>
    </lineage>
</organism>
<feature type="compositionally biased region" description="Basic residues" evidence="1">
    <location>
        <begin position="81"/>
        <end position="92"/>
    </location>
</feature>
<evidence type="ECO:0000256" key="1">
    <source>
        <dbReference type="SAM" id="MobiDB-lite"/>
    </source>
</evidence>
<evidence type="ECO:0000313" key="2">
    <source>
        <dbReference type="EMBL" id="RDD64876.1"/>
    </source>
</evidence>
<dbReference type="Proteomes" id="UP000253977">
    <property type="component" value="Unassembled WGS sequence"/>
</dbReference>
<comment type="caution">
    <text evidence="2">The sequence shown here is derived from an EMBL/GenBank/DDBJ whole genome shotgun (WGS) entry which is preliminary data.</text>
</comment>
<protein>
    <recommendedName>
        <fullName evidence="4">TFIIB-type zinc ribbon-containing protein</fullName>
    </recommendedName>
</protein>
<name>A0A369TPJ7_9RHOB</name>
<proteinExistence type="predicted"/>
<dbReference type="AlphaFoldDB" id="A0A369TPJ7"/>
<dbReference type="OrthoDB" id="7868311at2"/>